<evidence type="ECO:0000256" key="4">
    <source>
        <dbReference type="ARBA" id="ARBA00022618"/>
    </source>
</evidence>
<evidence type="ECO:0000256" key="8">
    <source>
        <dbReference type="ARBA" id="ARBA00022960"/>
    </source>
</evidence>
<accession>A0A227KJ02</accession>
<feature type="transmembrane region" description="Helical" evidence="16">
    <location>
        <begin position="77"/>
        <end position="94"/>
    </location>
</feature>
<dbReference type="InterPro" id="IPR018365">
    <property type="entry name" value="Cell_cycle_FtsW-rel_CS"/>
</dbReference>
<evidence type="ECO:0000256" key="7">
    <source>
        <dbReference type="ARBA" id="ARBA00022692"/>
    </source>
</evidence>
<keyword evidence="9 16" id="KW-0573">Peptidoglycan synthesis</keyword>
<keyword evidence="3 16" id="KW-1003">Cell membrane</keyword>
<comment type="pathway">
    <text evidence="2 16">Cell wall biogenesis; peptidoglycan biosynthesis.</text>
</comment>
<feature type="transmembrane region" description="Helical" evidence="16">
    <location>
        <begin position="50"/>
        <end position="70"/>
    </location>
</feature>
<feature type="transmembrane region" description="Helical" evidence="16">
    <location>
        <begin position="303"/>
        <end position="326"/>
    </location>
</feature>
<dbReference type="PANTHER" id="PTHR30474:SF2">
    <property type="entry name" value="PEPTIDOGLYCAN GLYCOSYLTRANSFERASE FTSW-RELATED"/>
    <property type="match status" value="1"/>
</dbReference>
<dbReference type="EC" id="2.4.99.28" evidence="16"/>
<reference evidence="18" key="1">
    <citation type="submission" date="2017-05" db="EMBL/GenBank/DDBJ databases">
        <title>Improved OligoMM genomes.</title>
        <authorList>
            <person name="Garzetti D."/>
        </authorList>
    </citation>
    <scope>NUCLEOTIDE SEQUENCE [LARGE SCALE GENOMIC DNA]</scope>
    <source>
        <strain evidence="18">YL45</strain>
    </source>
</reference>
<evidence type="ECO:0000256" key="13">
    <source>
        <dbReference type="ARBA" id="ARBA00023316"/>
    </source>
</evidence>
<organism evidence="17 18">
    <name type="scientific">Turicimonas muris</name>
    <dbReference type="NCBI Taxonomy" id="1796652"/>
    <lineage>
        <taxon>Bacteria</taxon>
        <taxon>Pseudomonadati</taxon>
        <taxon>Pseudomonadota</taxon>
        <taxon>Betaproteobacteria</taxon>
        <taxon>Burkholderiales</taxon>
        <taxon>Sutterellaceae</taxon>
        <taxon>Turicimonas</taxon>
    </lineage>
</organism>
<evidence type="ECO:0000256" key="10">
    <source>
        <dbReference type="ARBA" id="ARBA00022989"/>
    </source>
</evidence>
<dbReference type="HAMAP" id="MF_00913">
    <property type="entry name" value="PGT_FtsW_proteobact"/>
    <property type="match status" value="1"/>
</dbReference>
<keyword evidence="8 16" id="KW-0133">Cell shape</keyword>
<dbReference type="InterPro" id="IPR001182">
    <property type="entry name" value="FtsW/RodA"/>
</dbReference>
<dbReference type="GO" id="GO:0009252">
    <property type="term" value="P:peptidoglycan biosynthetic process"/>
    <property type="evidence" value="ECO:0007669"/>
    <property type="project" value="UniProtKB-UniRule"/>
</dbReference>
<dbReference type="PROSITE" id="PS00428">
    <property type="entry name" value="FTSW_RODA_SPOVE"/>
    <property type="match status" value="1"/>
</dbReference>
<sequence>MTGISPDWGVLFVVFSLVLIGTLMVFSASISLSDSPKYKVAVDAFLVKHAISLGVAAVVAVIVTTIPMKVWKQFSPLIFFLGFVLLIVVLIPGIGKNVNGSYRWIQVGPFQLQATEFMKVAALLFAANFTVRKQNFMHSFKKGFLPMGIVIGLVGLLVLLEPDLGALIMIVCISMGILFLGGINFGIFIGIFVVLISIFIGVILTSPWRMARIFAYLDPWSADHALGKSYQLSHSLIAFGRGEMFGVGLGDAIEKQNYLPEAHTDFILAIIGEELGFVGVLVVLALFLWLVKRAFEIGRKAILLKHFFSGLVAQGIAIWFGVQAFINVGVASGLLPTKGLTLPFVSYGGSALLACLAAAALLLRVDYENKLTMRGGMV</sequence>
<feature type="transmembrane region" description="Helical" evidence="16">
    <location>
        <begin position="188"/>
        <end position="208"/>
    </location>
</feature>
<dbReference type="GO" id="GO:0005886">
    <property type="term" value="C:plasma membrane"/>
    <property type="evidence" value="ECO:0007669"/>
    <property type="project" value="UniProtKB-SubCell"/>
</dbReference>
<dbReference type="Proteomes" id="UP000214610">
    <property type="component" value="Unassembled WGS sequence"/>
</dbReference>
<keyword evidence="7 16" id="KW-0812">Transmembrane</keyword>
<evidence type="ECO:0000256" key="12">
    <source>
        <dbReference type="ARBA" id="ARBA00023306"/>
    </source>
</evidence>
<proteinExistence type="inferred from homology"/>
<evidence type="ECO:0000313" key="17">
    <source>
        <dbReference type="EMBL" id="OXE47825.1"/>
    </source>
</evidence>
<keyword evidence="16" id="KW-0997">Cell inner membrane</keyword>
<evidence type="ECO:0000256" key="14">
    <source>
        <dbReference type="ARBA" id="ARBA00038053"/>
    </source>
</evidence>
<evidence type="ECO:0000256" key="11">
    <source>
        <dbReference type="ARBA" id="ARBA00023136"/>
    </source>
</evidence>
<protein>
    <recommendedName>
        <fullName evidence="16">Probable peptidoglycan glycosyltransferase FtsW</fullName>
        <shortName evidence="16">PGT</shortName>
        <ecNumber evidence="16">2.4.99.28</ecNumber>
    </recommendedName>
    <alternativeName>
        <fullName evidence="16">Cell division protein FtsW</fullName>
    </alternativeName>
    <alternativeName>
        <fullName evidence="16">Cell wall polymerase</fullName>
    </alternativeName>
    <alternativeName>
        <fullName evidence="16">Peptidoglycan polymerase</fullName>
        <shortName evidence="16">PG polymerase</shortName>
    </alternativeName>
</protein>
<keyword evidence="18" id="KW-1185">Reference proteome</keyword>
<dbReference type="Pfam" id="PF01098">
    <property type="entry name" value="FTSW_RODA_SPOVE"/>
    <property type="match status" value="1"/>
</dbReference>
<feature type="transmembrane region" description="Helical" evidence="16">
    <location>
        <begin position="143"/>
        <end position="160"/>
    </location>
</feature>
<evidence type="ECO:0000256" key="6">
    <source>
        <dbReference type="ARBA" id="ARBA00022679"/>
    </source>
</evidence>
<keyword evidence="6 16" id="KW-0808">Transferase</keyword>
<dbReference type="GO" id="GO:0015648">
    <property type="term" value="F:lipid-linked peptidoglycan transporter activity"/>
    <property type="evidence" value="ECO:0007669"/>
    <property type="project" value="TreeGrafter"/>
</dbReference>
<dbReference type="UniPathway" id="UPA00219"/>
<dbReference type="EMBL" id="NHMP01000004">
    <property type="protein sequence ID" value="OXE47825.1"/>
    <property type="molecule type" value="Genomic_DNA"/>
</dbReference>
<dbReference type="GO" id="GO:0032153">
    <property type="term" value="C:cell division site"/>
    <property type="evidence" value="ECO:0007669"/>
    <property type="project" value="UniProtKB-UniRule"/>
</dbReference>
<comment type="caution">
    <text evidence="17">The sequence shown here is derived from an EMBL/GenBank/DDBJ whole genome shotgun (WGS) entry which is preliminary data.</text>
</comment>
<evidence type="ECO:0000256" key="3">
    <source>
        <dbReference type="ARBA" id="ARBA00022475"/>
    </source>
</evidence>
<feature type="transmembrane region" description="Helical" evidence="16">
    <location>
        <begin position="266"/>
        <end position="291"/>
    </location>
</feature>
<feature type="transmembrane region" description="Helical" evidence="16">
    <location>
        <begin position="346"/>
        <end position="365"/>
    </location>
</feature>
<comment type="similarity">
    <text evidence="14 16">Belongs to the SEDS family. FtsW subfamily.</text>
</comment>
<dbReference type="GO" id="GO:0071555">
    <property type="term" value="P:cell wall organization"/>
    <property type="evidence" value="ECO:0007669"/>
    <property type="project" value="UniProtKB-KW"/>
</dbReference>
<keyword evidence="4 16" id="KW-0132">Cell division</keyword>
<evidence type="ECO:0000256" key="16">
    <source>
        <dbReference type="HAMAP-Rule" id="MF_00913"/>
    </source>
</evidence>
<dbReference type="PANTHER" id="PTHR30474">
    <property type="entry name" value="CELL CYCLE PROTEIN"/>
    <property type="match status" value="1"/>
</dbReference>
<keyword evidence="12 16" id="KW-0131">Cell cycle</keyword>
<feature type="transmembrane region" description="Helical" evidence="16">
    <location>
        <begin position="166"/>
        <end position="183"/>
    </location>
</feature>
<comment type="catalytic activity">
    <reaction evidence="15 16">
        <text>[GlcNAc-(1-&gt;4)-Mur2Ac(oyl-L-Ala-gamma-D-Glu-L-Lys-D-Ala-D-Ala)](n)-di-trans,octa-cis-undecaprenyl diphosphate + beta-D-GlcNAc-(1-&gt;4)-Mur2Ac(oyl-L-Ala-gamma-D-Glu-L-Lys-D-Ala-D-Ala)-di-trans,octa-cis-undecaprenyl diphosphate = [GlcNAc-(1-&gt;4)-Mur2Ac(oyl-L-Ala-gamma-D-Glu-L-Lys-D-Ala-D-Ala)](n+1)-di-trans,octa-cis-undecaprenyl diphosphate + di-trans,octa-cis-undecaprenyl diphosphate + H(+)</text>
        <dbReference type="Rhea" id="RHEA:23708"/>
        <dbReference type="Rhea" id="RHEA-COMP:9602"/>
        <dbReference type="Rhea" id="RHEA-COMP:9603"/>
        <dbReference type="ChEBI" id="CHEBI:15378"/>
        <dbReference type="ChEBI" id="CHEBI:58405"/>
        <dbReference type="ChEBI" id="CHEBI:60033"/>
        <dbReference type="ChEBI" id="CHEBI:78435"/>
        <dbReference type="EC" id="2.4.99.28"/>
    </reaction>
</comment>
<evidence type="ECO:0000256" key="5">
    <source>
        <dbReference type="ARBA" id="ARBA00022676"/>
    </source>
</evidence>
<comment type="function">
    <text evidence="16">Peptidoglycan polymerase that is essential for cell division.</text>
</comment>
<evidence type="ECO:0000256" key="2">
    <source>
        <dbReference type="ARBA" id="ARBA00004752"/>
    </source>
</evidence>
<dbReference type="GO" id="GO:0043093">
    <property type="term" value="P:FtsZ-dependent cytokinesis"/>
    <property type="evidence" value="ECO:0007669"/>
    <property type="project" value="UniProtKB-UniRule"/>
</dbReference>
<dbReference type="InterPro" id="IPR013437">
    <property type="entry name" value="FtsW"/>
</dbReference>
<dbReference type="AlphaFoldDB" id="A0A227KJ02"/>
<dbReference type="NCBIfam" id="TIGR02614">
    <property type="entry name" value="ftsW"/>
    <property type="match status" value="1"/>
</dbReference>
<dbReference type="GO" id="GO:0008955">
    <property type="term" value="F:peptidoglycan glycosyltransferase activity"/>
    <property type="evidence" value="ECO:0007669"/>
    <property type="project" value="UniProtKB-UniRule"/>
</dbReference>
<keyword evidence="13 16" id="KW-0961">Cell wall biogenesis/degradation</keyword>
<keyword evidence="11 16" id="KW-0472">Membrane</keyword>
<evidence type="ECO:0000256" key="9">
    <source>
        <dbReference type="ARBA" id="ARBA00022984"/>
    </source>
</evidence>
<dbReference type="GO" id="GO:0008360">
    <property type="term" value="P:regulation of cell shape"/>
    <property type="evidence" value="ECO:0007669"/>
    <property type="project" value="UniProtKB-KW"/>
</dbReference>
<comment type="subcellular location">
    <subcellularLocation>
        <location evidence="16">Cell inner membrane</location>
        <topology evidence="16">Multi-pass membrane protein</topology>
    </subcellularLocation>
    <subcellularLocation>
        <location evidence="1">Cell membrane</location>
        <topology evidence="1">Multi-pass membrane protein</topology>
    </subcellularLocation>
    <text evidence="16">Localizes to the division septum.</text>
</comment>
<gene>
    <name evidence="16" type="primary">ftsW</name>
    <name evidence="17" type="ORF">ADH67_07835</name>
</gene>
<evidence type="ECO:0000313" key="18">
    <source>
        <dbReference type="Proteomes" id="UP000214610"/>
    </source>
</evidence>
<keyword evidence="5 16" id="KW-0328">Glycosyltransferase</keyword>
<keyword evidence="10 16" id="KW-1133">Transmembrane helix</keyword>
<evidence type="ECO:0000256" key="1">
    <source>
        <dbReference type="ARBA" id="ARBA00004651"/>
    </source>
</evidence>
<evidence type="ECO:0000256" key="15">
    <source>
        <dbReference type="ARBA" id="ARBA00049902"/>
    </source>
</evidence>
<name>A0A227KJ02_9BURK</name>
<feature type="transmembrane region" description="Helical" evidence="16">
    <location>
        <begin position="9"/>
        <end position="30"/>
    </location>
</feature>